<feature type="domain" description="Rhodopsin" evidence="8">
    <location>
        <begin position="31"/>
        <end position="271"/>
    </location>
</feature>
<dbReference type="EMBL" id="ML987213">
    <property type="protein sequence ID" value="KAF2241263.1"/>
    <property type="molecule type" value="Genomic_DNA"/>
</dbReference>
<sequence length="352" mass="38906">MAGFDGWSENAFHEFRTLVVRCAVVLVAVGLRFLCKLSREELRFGWDDFWILAAACLNYIVEGLLLWSLFQSHGGQPAAVLISHGERKAAENFLLISDVNSTLWHPCVMCICFSIICFYLRIFRLESGFVRNSWILFCLIGAWGIGSAIGGFLLCIPPSNFWKMKDLDKCGSYIVFVLANGILEIFITIGILALPVRPVLKLSLSLRSRLSILAIFLLGAFVIISGIIRLAKVYKPGEKIPDYIVVHLWSGIHLTAAFVCACLPMYRPVWTKTYAASRTVVSYSRSLLRSSRSRSALRSGGDGSPGASTSPARSAESAGRPGKRSGDAMVHEYELWTVGTDTDTVVHQTSRV</sequence>
<dbReference type="PANTHER" id="PTHR33048:SF168">
    <property type="match status" value="1"/>
</dbReference>
<feature type="transmembrane region" description="Helical" evidence="7">
    <location>
        <begin position="173"/>
        <end position="196"/>
    </location>
</feature>
<dbReference type="OrthoDB" id="10017208at2759"/>
<evidence type="ECO:0000256" key="2">
    <source>
        <dbReference type="ARBA" id="ARBA00022692"/>
    </source>
</evidence>
<feature type="transmembrane region" description="Helical" evidence="7">
    <location>
        <begin position="18"/>
        <end position="37"/>
    </location>
</feature>
<evidence type="ECO:0000256" key="3">
    <source>
        <dbReference type="ARBA" id="ARBA00022989"/>
    </source>
</evidence>
<accession>A0A6A6HUP0</accession>
<dbReference type="Pfam" id="PF20684">
    <property type="entry name" value="Fung_rhodopsin"/>
    <property type="match status" value="1"/>
</dbReference>
<evidence type="ECO:0000256" key="7">
    <source>
        <dbReference type="SAM" id="Phobius"/>
    </source>
</evidence>
<reference evidence="9" key="1">
    <citation type="journal article" date="2020" name="Stud. Mycol.">
        <title>101 Dothideomycetes genomes: a test case for predicting lifestyles and emergence of pathogens.</title>
        <authorList>
            <person name="Haridas S."/>
            <person name="Albert R."/>
            <person name="Binder M."/>
            <person name="Bloem J."/>
            <person name="Labutti K."/>
            <person name="Salamov A."/>
            <person name="Andreopoulos B."/>
            <person name="Baker S."/>
            <person name="Barry K."/>
            <person name="Bills G."/>
            <person name="Bluhm B."/>
            <person name="Cannon C."/>
            <person name="Castanera R."/>
            <person name="Culley D."/>
            <person name="Daum C."/>
            <person name="Ezra D."/>
            <person name="Gonzalez J."/>
            <person name="Henrissat B."/>
            <person name="Kuo A."/>
            <person name="Liang C."/>
            <person name="Lipzen A."/>
            <person name="Lutzoni F."/>
            <person name="Magnuson J."/>
            <person name="Mondo S."/>
            <person name="Nolan M."/>
            <person name="Ohm R."/>
            <person name="Pangilinan J."/>
            <person name="Park H.-J."/>
            <person name="Ramirez L."/>
            <person name="Alfaro M."/>
            <person name="Sun H."/>
            <person name="Tritt A."/>
            <person name="Yoshinaga Y."/>
            <person name="Zwiers L.-H."/>
            <person name="Turgeon B."/>
            <person name="Goodwin S."/>
            <person name="Spatafora J."/>
            <person name="Crous P."/>
            <person name="Grigoriev I."/>
        </authorList>
    </citation>
    <scope>NUCLEOTIDE SEQUENCE</scope>
    <source>
        <strain evidence="9">CBS 122368</strain>
    </source>
</reference>
<dbReference type="InterPro" id="IPR049326">
    <property type="entry name" value="Rhodopsin_dom_fungi"/>
</dbReference>
<dbReference type="RefSeq" id="XP_033676267.1">
    <property type="nucleotide sequence ID" value="XM_033820422.1"/>
</dbReference>
<feature type="transmembrane region" description="Helical" evidence="7">
    <location>
        <begin position="243"/>
        <end position="266"/>
    </location>
</feature>
<keyword evidence="2 7" id="KW-0812">Transmembrane</keyword>
<evidence type="ECO:0000259" key="8">
    <source>
        <dbReference type="Pfam" id="PF20684"/>
    </source>
</evidence>
<keyword evidence="4 7" id="KW-0472">Membrane</keyword>
<evidence type="ECO:0000256" key="1">
    <source>
        <dbReference type="ARBA" id="ARBA00004141"/>
    </source>
</evidence>
<dbReference type="AlphaFoldDB" id="A0A6A6HUP0"/>
<dbReference type="InterPro" id="IPR052337">
    <property type="entry name" value="SAT4-like"/>
</dbReference>
<evidence type="ECO:0000256" key="6">
    <source>
        <dbReference type="SAM" id="MobiDB-lite"/>
    </source>
</evidence>
<feature type="region of interest" description="Disordered" evidence="6">
    <location>
        <begin position="294"/>
        <end position="326"/>
    </location>
</feature>
<dbReference type="GeneID" id="54573752"/>
<organism evidence="9 10">
    <name type="scientific">Trematosphaeria pertusa</name>
    <dbReference type="NCBI Taxonomy" id="390896"/>
    <lineage>
        <taxon>Eukaryota</taxon>
        <taxon>Fungi</taxon>
        <taxon>Dikarya</taxon>
        <taxon>Ascomycota</taxon>
        <taxon>Pezizomycotina</taxon>
        <taxon>Dothideomycetes</taxon>
        <taxon>Pleosporomycetidae</taxon>
        <taxon>Pleosporales</taxon>
        <taxon>Massarineae</taxon>
        <taxon>Trematosphaeriaceae</taxon>
        <taxon>Trematosphaeria</taxon>
    </lineage>
</organism>
<evidence type="ECO:0000313" key="10">
    <source>
        <dbReference type="Proteomes" id="UP000800094"/>
    </source>
</evidence>
<comment type="similarity">
    <text evidence="5">Belongs to the SAT4 family.</text>
</comment>
<evidence type="ECO:0000256" key="4">
    <source>
        <dbReference type="ARBA" id="ARBA00023136"/>
    </source>
</evidence>
<comment type="subcellular location">
    <subcellularLocation>
        <location evidence="1">Membrane</location>
        <topology evidence="1">Multi-pass membrane protein</topology>
    </subcellularLocation>
</comment>
<feature type="transmembrane region" description="Helical" evidence="7">
    <location>
        <begin position="208"/>
        <end position="231"/>
    </location>
</feature>
<dbReference type="PANTHER" id="PTHR33048">
    <property type="entry name" value="PTH11-LIKE INTEGRAL MEMBRANE PROTEIN (AFU_ORTHOLOGUE AFUA_5G11245)"/>
    <property type="match status" value="1"/>
</dbReference>
<dbReference type="Proteomes" id="UP000800094">
    <property type="component" value="Unassembled WGS sequence"/>
</dbReference>
<feature type="transmembrane region" description="Helical" evidence="7">
    <location>
        <begin position="49"/>
        <end position="70"/>
    </location>
</feature>
<keyword evidence="3 7" id="KW-1133">Transmembrane helix</keyword>
<name>A0A6A6HUP0_9PLEO</name>
<feature type="transmembrane region" description="Helical" evidence="7">
    <location>
        <begin position="134"/>
        <end position="153"/>
    </location>
</feature>
<dbReference type="GO" id="GO:0016020">
    <property type="term" value="C:membrane"/>
    <property type="evidence" value="ECO:0007669"/>
    <property type="project" value="UniProtKB-SubCell"/>
</dbReference>
<evidence type="ECO:0000256" key="5">
    <source>
        <dbReference type="ARBA" id="ARBA00038359"/>
    </source>
</evidence>
<proteinExistence type="inferred from homology"/>
<protein>
    <recommendedName>
        <fullName evidence="8">Rhodopsin domain-containing protein</fullName>
    </recommendedName>
</protein>
<gene>
    <name evidence="9" type="ORF">BU26DRAFT_184009</name>
</gene>
<feature type="transmembrane region" description="Helical" evidence="7">
    <location>
        <begin position="103"/>
        <end position="122"/>
    </location>
</feature>
<evidence type="ECO:0000313" key="9">
    <source>
        <dbReference type="EMBL" id="KAF2241263.1"/>
    </source>
</evidence>
<keyword evidence="10" id="KW-1185">Reference proteome</keyword>